<dbReference type="PANTHER" id="PTHR30157">
    <property type="entry name" value="FERRIC REDUCTASE, NADPH-DEPENDENT"/>
    <property type="match status" value="1"/>
</dbReference>
<name>A0ABU1MEL9_9HYPH</name>
<evidence type="ECO:0000256" key="2">
    <source>
        <dbReference type="SAM" id="MobiDB-lite"/>
    </source>
</evidence>
<proteinExistence type="inferred from homology"/>
<evidence type="ECO:0000259" key="3">
    <source>
        <dbReference type="PROSITE" id="PS51384"/>
    </source>
</evidence>
<dbReference type="InterPro" id="IPR017927">
    <property type="entry name" value="FAD-bd_FR_type"/>
</dbReference>
<reference evidence="4 5" key="1">
    <citation type="submission" date="2023-07" db="EMBL/GenBank/DDBJ databases">
        <title>Sorghum-associated microbial communities from plants grown in Nebraska, USA.</title>
        <authorList>
            <person name="Schachtman D."/>
        </authorList>
    </citation>
    <scope>NUCLEOTIDE SEQUENCE [LARGE SCALE GENOMIC DNA]</scope>
    <source>
        <strain evidence="4 5">DS1730</strain>
    </source>
</reference>
<feature type="domain" description="FAD-binding FR-type" evidence="3">
    <location>
        <begin position="36"/>
        <end position="162"/>
    </location>
</feature>
<dbReference type="PANTHER" id="PTHR30157:SF0">
    <property type="entry name" value="NADPH-DEPENDENT FERRIC-CHELATE REDUCTASE"/>
    <property type="match status" value="1"/>
</dbReference>
<dbReference type="PROSITE" id="PS51384">
    <property type="entry name" value="FAD_FR"/>
    <property type="match status" value="1"/>
</dbReference>
<evidence type="ECO:0000256" key="1">
    <source>
        <dbReference type="ARBA" id="ARBA00035644"/>
    </source>
</evidence>
<gene>
    <name evidence="4" type="ORF">J2782_004249</name>
</gene>
<dbReference type="CDD" id="cd06193">
    <property type="entry name" value="siderophore_interacting"/>
    <property type="match status" value="1"/>
</dbReference>
<keyword evidence="5" id="KW-1185">Reference proteome</keyword>
<feature type="region of interest" description="Disordered" evidence="2">
    <location>
        <begin position="1"/>
        <end position="30"/>
    </location>
</feature>
<dbReference type="SUPFAM" id="SSF63380">
    <property type="entry name" value="Riboflavin synthase domain-like"/>
    <property type="match status" value="1"/>
</dbReference>
<dbReference type="Gene3D" id="2.40.30.10">
    <property type="entry name" value="Translation factors"/>
    <property type="match status" value="1"/>
</dbReference>
<dbReference type="Pfam" id="PF04954">
    <property type="entry name" value="SIP"/>
    <property type="match status" value="1"/>
</dbReference>
<dbReference type="InterPro" id="IPR007037">
    <property type="entry name" value="SIP_rossman_dom"/>
</dbReference>
<dbReference type="InterPro" id="IPR039261">
    <property type="entry name" value="FNR_nucleotide-bd"/>
</dbReference>
<comment type="caution">
    <text evidence="4">The sequence shown here is derived from an EMBL/GenBank/DDBJ whole genome shotgun (WGS) entry which is preliminary data.</text>
</comment>
<dbReference type="Pfam" id="PF08021">
    <property type="entry name" value="FAD_binding_9"/>
    <property type="match status" value="1"/>
</dbReference>
<sequence length="291" mass="32743">MMHDDTHNHEAHSDDHDHHDHHHDEDDGHHHDPYVEDYFLGEAIGVERLSPSLIRVVLKIMDGERLIPSGHADEWVRLALRPDADTPVTLPVLMEDGKWGRPDGSQHCPNRPYTIRRWDVSRCEMTIDIVVHEGGVAAGWAMSAKVGDVVGICNPEGRLWIPKGSSWILMLTDITGLPAVGRVLEELPDGFEAIVHVEVPLDEDRQELTTQANASIHWHVCHGPKAERPGYTELPRIAQTIDHLPEGPGYIYIAGEARAVSDCRKHFRDTLGFDKKRIDAIGYWIEGQARV</sequence>
<protein>
    <submittedName>
        <fullName evidence="4">NADPH-dependent ferric siderophore reductase</fullName>
    </submittedName>
</protein>
<accession>A0ABU1MEL9</accession>
<dbReference type="InterPro" id="IPR017938">
    <property type="entry name" value="Riboflavin_synthase-like_b-brl"/>
</dbReference>
<dbReference type="Gene3D" id="3.40.50.80">
    <property type="entry name" value="Nucleotide-binding domain of ferredoxin-NADP reductase (FNR) module"/>
    <property type="match status" value="1"/>
</dbReference>
<evidence type="ECO:0000313" key="5">
    <source>
        <dbReference type="Proteomes" id="UP001184614"/>
    </source>
</evidence>
<dbReference type="InterPro" id="IPR039374">
    <property type="entry name" value="SIP_fam"/>
</dbReference>
<evidence type="ECO:0000313" key="4">
    <source>
        <dbReference type="EMBL" id="MDR6434498.1"/>
    </source>
</evidence>
<dbReference type="InterPro" id="IPR013113">
    <property type="entry name" value="SIP_FAD-bd"/>
</dbReference>
<organism evidence="4 5">
    <name type="scientific">Brucella pseudogrignonensis</name>
    <dbReference type="NCBI Taxonomy" id="419475"/>
    <lineage>
        <taxon>Bacteria</taxon>
        <taxon>Pseudomonadati</taxon>
        <taxon>Pseudomonadota</taxon>
        <taxon>Alphaproteobacteria</taxon>
        <taxon>Hyphomicrobiales</taxon>
        <taxon>Brucellaceae</taxon>
        <taxon>Brucella/Ochrobactrum group</taxon>
        <taxon>Brucella</taxon>
    </lineage>
</organism>
<dbReference type="Proteomes" id="UP001184614">
    <property type="component" value="Unassembled WGS sequence"/>
</dbReference>
<dbReference type="EMBL" id="JAVDQT010000011">
    <property type="protein sequence ID" value="MDR6434498.1"/>
    <property type="molecule type" value="Genomic_DNA"/>
</dbReference>
<comment type="similarity">
    <text evidence="1">Belongs to the SIP oxidoreductase family.</text>
</comment>
<dbReference type="RefSeq" id="WP_310015976.1">
    <property type="nucleotide sequence ID" value="NZ_JAVDQT010000011.1"/>
</dbReference>